<protein>
    <recommendedName>
        <fullName evidence="2">Galaxin-like repeats domain-containing protein</fullName>
    </recommendedName>
</protein>
<proteinExistence type="predicted"/>
<evidence type="ECO:0000313" key="3">
    <source>
        <dbReference type="EMBL" id="KAK2171322.1"/>
    </source>
</evidence>
<gene>
    <name evidence="3" type="ORF">NP493_1078g00008</name>
</gene>
<keyword evidence="1" id="KW-0732">Signal</keyword>
<comment type="caution">
    <text evidence="3">The sequence shown here is derived from an EMBL/GenBank/DDBJ whole genome shotgun (WGS) entry which is preliminary data.</text>
</comment>
<organism evidence="3 4">
    <name type="scientific">Ridgeia piscesae</name>
    <name type="common">Tubeworm</name>
    <dbReference type="NCBI Taxonomy" id="27915"/>
    <lineage>
        <taxon>Eukaryota</taxon>
        <taxon>Metazoa</taxon>
        <taxon>Spiralia</taxon>
        <taxon>Lophotrochozoa</taxon>
        <taxon>Annelida</taxon>
        <taxon>Polychaeta</taxon>
        <taxon>Sedentaria</taxon>
        <taxon>Canalipalpata</taxon>
        <taxon>Sabellida</taxon>
        <taxon>Siboglinidae</taxon>
        <taxon>Ridgeia</taxon>
    </lineage>
</organism>
<dbReference type="InterPro" id="IPR056601">
    <property type="entry name" value="Galaxin_dom"/>
</dbReference>
<feature type="domain" description="Galaxin-like repeats" evidence="2">
    <location>
        <begin position="39"/>
        <end position="87"/>
    </location>
</feature>
<accession>A0AAD9NIA1</accession>
<dbReference type="Pfam" id="PF24748">
    <property type="entry name" value="Galaxin_repeat"/>
    <property type="match status" value="1"/>
</dbReference>
<evidence type="ECO:0000259" key="2">
    <source>
        <dbReference type="Pfam" id="PF24748"/>
    </source>
</evidence>
<keyword evidence="4" id="KW-1185">Reference proteome</keyword>
<sequence>MHIGKFMGLGMMIALSVNVDGFDLRNILNQGPKPIFKKCNDQEFNFRIQLCCVDQLYPRVTGTECCCGYKLLDTATEKCCHGFVIPFHEKCHANPLKPTKL</sequence>
<dbReference type="Proteomes" id="UP001209878">
    <property type="component" value="Unassembled WGS sequence"/>
</dbReference>
<dbReference type="EMBL" id="JAODUO010001077">
    <property type="protein sequence ID" value="KAK2171322.1"/>
    <property type="molecule type" value="Genomic_DNA"/>
</dbReference>
<name>A0AAD9NIA1_RIDPI</name>
<feature type="chain" id="PRO_5041960609" description="Galaxin-like repeats domain-containing protein" evidence="1">
    <location>
        <begin position="22"/>
        <end position="101"/>
    </location>
</feature>
<reference evidence="3" key="1">
    <citation type="journal article" date="2023" name="Mol. Biol. Evol.">
        <title>Third-Generation Sequencing Reveals the Adaptive Role of the Epigenome in Three Deep-Sea Polychaetes.</title>
        <authorList>
            <person name="Perez M."/>
            <person name="Aroh O."/>
            <person name="Sun Y."/>
            <person name="Lan Y."/>
            <person name="Juniper S.K."/>
            <person name="Young C.R."/>
            <person name="Angers B."/>
            <person name="Qian P.Y."/>
        </authorList>
    </citation>
    <scope>NUCLEOTIDE SEQUENCE</scope>
    <source>
        <strain evidence="3">R07B-5</strain>
    </source>
</reference>
<feature type="signal peptide" evidence="1">
    <location>
        <begin position="1"/>
        <end position="21"/>
    </location>
</feature>
<evidence type="ECO:0000256" key="1">
    <source>
        <dbReference type="SAM" id="SignalP"/>
    </source>
</evidence>
<dbReference type="AlphaFoldDB" id="A0AAD9NIA1"/>
<evidence type="ECO:0000313" key="4">
    <source>
        <dbReference type="Proteomes" id="UP001209878"/>
    </source>
</evidence>